<reference evidence="3 4" key="1">
    <citation type="submission" date="2019-07" db="EMBL/GenBank/DDBJ databases">
        <title>Genomic Encyclopedia of Archaeal and Bacterial Type Strains, Phase II (KMG-II): from individual species to whole genera.</title>
        <authorList>
            <person name="Goeker M."/>
        </authorList>
    </citation>
    <scope>NUCLEOTIDE SEQUENCE [LARGE SCALE GENOMIC DNA]</scope>
    <source>
        <strain evidence="3 4">ATCC BAA-2084</strain>
    </source>
</reference>
<dbReference type="Proteomes" id="UP000320547">
    <property type="component" value="Unassembled WGS sequence"/>
</dbReference>
<dbReference type="PANTHER" id="PTHR43283">
    <property type="entry name" value="BETA-LACTAMASE-RELATED"/>
    <property type="match status" value="1"/>
</dbReference>
<dbReference type="STRING" id="476157.GCA_001663155_00155"/>
<keyword evidence="4" id="KW-1185">Reference proteome</keyword>
<proteinExistence type="predicted"/>
<evidence type="ECO:0000313" key="3">
    <source>
        <dbReference type="EMBL" id="TWJ08968.1"/>
    </source>
</evidence>
<comment type="caution">
    <text evidence="3">The sequence shown here is derived from an EMBL/GenBank/DDBJ whole genome shotgun (WGS) entry which is preliminary data.</text>
</comment>
<organism evidence="3 4">
    <name type="scientific">Altererythrobacter ishigakiensis</name>
    <dbReference type="NCBI Taxonomy" id="476157"/>
    <lineage>
        <taxon>Bacteria</taxon>
        <taxon>Pseudomonadati</taxon>
        <taxon>Pseudomonadota</taxon>
        <taxon>Alphaproteobacteria</taxon>
        <taxon>Sphingomonadales</taxon>
        <taxon>Erythrobacteraceae</taxon>
        <taxon>Altererythrobacter</taxon>
    </lineage>
</organism>
<accession>A0A562UTQ9</accession>
<sequence>MFRKFLAAPLFALAVCASAQEAPQPATVVVAFDRENIRPLVVEGIADRASGRMVEAYDPVRIASISKLIMALATLQLVDEGKVDLNADVSEYLGWEVRSPNFPEAKVTLAQLLSHRSGLRDNAGYVIPLGESLQAKLAEPEAWYADAPPGEAPFEYANLGSPVVATVLEAATGERYDRIMERTVFAPLGIEACLNWIGCSEEQIAKAVVLYRDTGEVARDDVADLPPNCTIPVAKGLECSLEDYAPGTNASVFSPQGGVRIGMMDLAKIGQAFLPLNSEFLSEAAQNEIAMHIVFNAPVGQQFFCDYGLAMHQIEVSDVECQDRLFSDGLARIGHAGEAYGLRSGLWYSRATNKGFAYFTTAVPPRQSAEDEGGFDPREIELMARAQKLAEELLVEDR</sequence>
<name>A0A562UTQ9_9SPHN</name>
<dbReference type="InterPro" id="IPR012338">
    <property type="entry name" value="Beta-lactam/transpept-like"/>
</dbReference>
<dbReference type="RefSeq" id="WP_067596506.1">
    <property type="nucleotide sequence ID" value="NZ_CP015963.1"/>
</dbReference>
<feature type="domain" description="Beta-lactamase-related" evidence="2">
    <location>
        <begin position="44"/>
        <end position="371"/>
    </location>
</feature>
<feature type="chain" id="PRO_5022082923" evidence="1">
    <location>
        <begin position="20"/>
        <end position="398"/>
    </location>
</feature>
<feature type="signal peptide" evidence="1">
    <location>
        <begin position="1"/>
        <end position="19"/>
    </location>
</feature>
<evidence type="ECO:0000259" key="2">
    <source>
        <dbReference type="Pfam" id="PF00144"/>
    </source>
</evidence>
<dbReference type="OrthoDB" id="5705574at2"/>
<dbReference type="Gene3D" id="3.40.710.10">
    <property type="entry name" value="DD-peptidase/beta-lactamase superfamily"/>
    <property type="match status" value="1"/>
</dbReference>
<dbReference type="PANTHER" id="PTHR43283:SF3">
    <property type="entry name" value="BETA-LACTAMASE FAMILY PROTEIN (AFU_ORTHOLOGUE AFUA_5G07500)"/>
    <property type="match status" value="1"/>
</dbReference>
<evidence type="ECO:0000313" key="4">
    <source>
        <dbReference type="Proteomes" id="UP000320547"/>
    </source>
</evidence>
<dbReference type="AlphaFoldDB" id="A0A562UTQ9"/>
<protein>
    <submittedName>
        <fullName evidence="3">CubicO group peptidase (Beta-lactamase class C family)</fullName>
    </submittedName>
</protein>
<keyword evidence="1" id="KW-0732">Signal</keyword>
<gene>
    <name evidence="3" type="ORF">JN10_0589</name>
</gene>
<dbReference type="EMBL" id="VLLK01000001">
    <property type="protein sequence ID" value="TWJ08968.1"/>
    <property type="molecule type" value="Genomic_DNA"/>
</dbReference>
<dbReference type="InterPro" id="IPR001466">
    <property type="entry name" value="Beta-lactam-related"/>
</dbReference>
<dbReference type="SUPFAM" id="SSF56601">
    <property type="entry name" value="beta-lactamase/transpeptidase-like"/>
    <property type="match status" value="1"/>
</dbReference>
<evidence type="ECO:0000256" key="1">
    <source>
        <dbReference type="SAM" id="SignalP"/>
    </source>
</evidence>
<dbReference type="InterPro" id="IPR050789">
    <property type="entry name" value="Diverse_Enzym_Activities"/>
</dbReference>
<dbReference type="Pfam" id="PF00144">
    <property type="entry name" value="Beta-lactamase"/>
    <property type="match status" value="1"/>
</dbReference>